<dbReference type="OrthoDB" id="2596855at2759"/>
<proteinExistence type="predicted"/>
<feature type="compositionally biased region" description="Low complexity" evidence="1">
    <location>
        <begin position="24"/>
        <end position="34"/>
    </location>
</feature>
<evidence type="ECO:0000313" key="3">
    <source>
        <dbReference type="EMBL" id="KDQ15080.1"/>
    </source>
</evidence>
<keyword evidence="2" id="KW-1133">Transmembrane helix</keyword>
<feature type="compositionally biased region" description="Basic and acidic residues" evidence="1">
    <location>
        <begin position="68"/>
        <end position="85"/>
    </location>
</feature>
<dbReference type="AlphaFoldDB" id="A0A067MK18"/>
<feature type="compositionally biased region" description="Pro residues" evidence="1">
    <location>
        <begin position="107"/>
        <end position="119"/>
    </location>
</feature>
<dbReference type="Proteomes" id="UP000027195">
    <property type="component" value="Unassembled WGS sequence"/>
</dbReference>
<evidence type="ECO:0000256" key="1">
    <source>
        <dbReference type="SAM" id="MobiDB-lite"/>
    </source>
</evidence>
<keyword evidence="4" id="KW-1185">Reference proteome</keyword>
<name>A0A067MK18_BOTB1</name>
<sequence length="373" mass="39759">MNAPTVSASASNHGSNTANLRVMTTGATTATADAAEGEPRTRAEAGPLPLKAGEIGAEENGVVGGLESRTDASTTRDPDERRRSTLDPTLSPSRRRPRSRGTLLSHPPAPSSPAVPPLSPSSSTKASKWAFTFHGIRSSTLLRLAIIFTVLTGTIIAWALVIHFRGLTSPSDNDSSSNSGSNSNKNQGLSASQSQMFVTVFIYITFFITLLFQVIIFERTIFLARAERFAYLHPESLSAASPGDAVMGFAPWNRPHLPTYASALGFRGTGDVEDEAIARPPPPAYGNTRDSTLLLLGSLPENMQDWNRDSHIEQGRVSDDGSHRLSRVSDAAGGHEASGTPLMSSRSRSLREVIASRPVESALSPPAPAVLRH</sequence>
<reference evidence="4" key="1">
    <citation type="journal article" date="2014" name="Proc. Natl. Acad. Sci. U.S.A.">
        <title>Extensive sampling of basidiomycete genomes demonstrates inadequacy of the white-rot/brown-rot paradigm for wood decay fungi.</title>
        <authorList>
            <person name="Riley R."/>
            <person name="Salamov A.A."/>
            <person name="Brown D.W."/>
            <person name="Nagy L.G."/>
            <person name="Floudas D."/>
            <person name="Held B.W."/>
            <person name="Levasseur A."/>
            <person name="Lombard V."/>
            <person name="Morin E."/>
            <person name="Otillar R."/>
            <person name="Lindquist E.A."/>
            <person name="Sun H."/>
            <person name="LaButti K.M."/>
            <person name="Schmutz J."/>
            <person name="Jabbour D."/>
            <person name="Luo H."/>
            <person name="Baker S.E."/>
            <person name="Pisabarro A.G."/>
            <person name="Walton J.D."/>
            <person name="Blanchette R.A."/>
            <person name="Henrissat B."/>
            <person name="Martin F."/>
            <person name="Cullen D."/>
            <person name="Hibbett D.S."/>
            <person name="Grigoriev I.V."/>
        </authorList>
    </citation>
    <scope>NUCLEOTIDE SEQUENCE [LARGE SCALE GENOMIC DNA]</scope>
    <source>
        <strain evidence="4">FD-172 SS1</strain>
    </source>
</reference>
<dbReference type="HOGENOM" id="CLU_062080_0_0_1"/>
<dbReference type="InParanoid" id="A0A067MK18"/>
<feature type="region of interest" description="Disordered" evidence="1">
    <location>
        <begin position="313"/>
        <end position="351"/>
    </location>
</feature>
<evidence type="ECO:0000256" key="2">
    <source>
        <dbReference type="SAM" id="Phobius"/>
    </source>
</evidence>
<organism evidence="3 4">
    <name type="scientific">Botryobasidium botryosum (strain FD-172 SS1)</name>
    <dbReference type="NCBI Taxonomy" id="930990"/>
    <lineage>
        <taxon>Eukaryota</taxon>
        <taxon>Fungi</taxon>
        <taxon>Dikarya</taxon>
        <taxon>Basidiomycota</taxon>
        <taxon>Agaricomycotina</taxon>
        <taxon>Agaricomycetes</taxon>
        <taxon>Cantharellales</taxon>
        <taxon>Botryobasidiaceae</taxon>
        <taxon>Botryobasidium</taxon>
    </lineage>
</organism>
<feature type="region of interest" description="Disordered" evidence="1">
    <location>
        <begin position="1"/>
        <end position="121"/>
    </location>
</feature>
<feature type="compositionally biased region" description="Polar residues" evidence="1">
    <location>
        <begin position="1"/>
        <end position="19"/>
    </location>
</feature>
<evidence type="ECO:0000313" key="4">
    <source>
        <dbReference type="Proteomes" id="UP000027195"/>
    </source>
</evidence>
<dbReference type="STRING" id="930990.A0A067MK18"/>
<accession>A0A067MK18</accession>
<dbReference type="EMBL" id="KL198034">
    <property type="protein sequence ID" value="KDQ15080.1"/>
    <property type="molecule type" value="Genomic_DNA"/>
</dbReference>
<feature type="compositionally biased region" description="Basic and acidic residues" evidence="1">
    <location>
        <begin position="313"/>
        <end position="323"/>
    </location>
</feature>
<keyword evidence="2" id="KW-0812">Transmembrane</keyword>
<feature type="transmembrane region" description="Helical" evidence="2">
    <location>
        <begin position="141"/>
        <end position="164"/>
    </location>
</feature>
<gene>
    <name evidence="3" type="ORF">BOTBODRAFT_54943</name>
</gene>
<feature type="transmembrane region" description="Helical" evidence="2">
    <location>
        <begin position="196"/>
        <end position="217"/>
    </location>
</feature>
<keyword evidence="2" id="KW-0472">Membrane</keyword>
<protein>
    <submittedName>
        <fullName evidence="3">Uncharacterized protein</fullName>
    </submittedName>
</protein>